<dbReference type="EMBL" id="QOCW01000014">
    <property type="protein sequence ID" value="RBW69016.1"/>
    <property type="molecule type" value="Genomic_DNA"/>
</dbReference>
<keyword evidence="6" id="KW-0418">Kinase</keyword>
<dbReference type="Gene3D" id="2.70.70.10">
    <property type="entry name" value="Glucose Permease (Domain IIA)"/>
    <property type="match status" value="1"/>
</dbReference>
<keyword evidence="3 8" id="KW-0762">Sugar transport</keyword>
<reference evidence="8 9" key="1">
    <citation type="submission" date="2018-07" db="EMBL/GenBank/DDBJ databases">
        <title>Lottiidibacillus patelloidae gen. nov., sp. nov., isolated from the intestinal tract of a marine limpet and the reclassification of B. taeanensis BH030017T, B. algicola KMM 3737T and B. hwajinpoensis SW-72T as genus Lottiidibacillus.</title>
        <authorList>
            <person name="Liu R."/>
            <person name="Huang Z."/>
        </authorList>
    </citation>
    <scope>NUCLEOTIDE SEQUENCE [LARGE SCALE GENOMIC DNA]</scope>
    <source>
        <strain evidence="8 9">BH030017</strain>
    </source>
</reference>
<feature type="domain" description="PTS EIIA type-1" evidence="7">
    <location>
        <begin position="33"/>
        <end position="137"/>
    </location>
</feature>
<dbReference type="FunFam" id="2.70.70.10:FF:000001">
    <property type="entry name" value="PTS system glucose-specific IIA component"/>
    <property type="match status" value="1"/>
</dbReference>
<dbReference type="GO" id="GO:0005737">
    <property type="term" value="C:cytoplasm"/>
    <property type="evidence" value="ECO:0007669"/>
    <property type="project" value="UniProtKB-SubCell"/>
</dbReference>
<comment type="caution">
    <text evidence="8">The sequence shown here is derived from an EMBL/GenBank/DDBJ whole genome shotgun (WGS) entry which is preliminary data.</text>
</comment>
<sequence>MFKKLFGKKEKKIEETIFSPLNGKVVKIEEVPDPTFAQKMMGEGIAVEPKDGQVVSPVNGEIIQLFPTKHALGIRSETGLEILIHIGLETVNMKGEGFTAFIKEGDKVKVGQKLIDFDLDLVKEKAASTITPIVLTNGDMLENLEQSYSDNGIKGETAIMNVKVKA</sequence>
<protein>
    <submittedName>
        <fullName evidence="8">PTS glucose transporter subunit IIA</fullName>
    </submittedName>
</protein>
<name>A0A366XTM1_9BACI</name>
<dbReference type="GO" id="GO:0016301">
    <property type="term" value="F:kinase activity"/>
    <property type="evidence" value="ECO:0007669"/>
    <property type="project" value="UniProtKB-KW"/>
</dbReference>
<dbReference type="PANTHER" id="PTHR45008:SF1">
    <property type="entry name" value="PTS SYSTEM GLUCOSE-SPECIFIC EIIA COMPONENT"/>
    <property type="match status" value="1"/>
</dbReference>
<evidence type="ECO:0000256" key="4">
    <source>
        <dbReference type="ARBA" id="ARBA00022679"/>
    </source>
</evidence>
<organism evidence="8 9">
    <name type="scientific">Bacillus taeanensis</name>
    <dbReference type="NCBI Taxonomy" id="273032"/>
    <lineage>
        <taxon>Bacteria</taxon>
        <taxon>Bacillati</taxon>
        <taxon>Bacillota</taxon>
        <taxon>Bacilli</taxon>
        <taxon>Bacillales</taxon>
        <taxon>Bacillaceae</taxon>
        <taxon>Bacillus</taxon>
    </lineage>
</organism>
<evidence type="ECO:0000256" key="3">
    <source>
        <dbReference type="ARBA" id="ARBA00022597"/>
    </source>
</evidence>
<dbReference type="PROSITE" id="PS51093">
    <property type="entry name" value="PTS_EIIA_TYPE_1"/>
    <property type="match status" value="1"/>
</dbReference>
<dbReference type="AlphaFoldDB" id="A0A366XTM1"/>
<keyword evidence="5" id="KW-0598">Phosphotransferase system</keyword>
<dbReference type="GO" id="GO:0009401">
    <property type="term" value="P:phosphoenolpyruvate-dependent sugar phosphotransferase system"/>
    <property type="evidence" value="ECO:0007669"/>
    <property type="project" value="UniProtKB-KW"/>
</dbReference>
<dbReference type="PROSITE" id="PS00371">
    <property type="entry name" value="PTS_EIIA_TYPE_1_HIS"/>
    <property type="match status" value="1"/>
</dbReference>
<gene>
    <name evidence="8" type="ORF">DS031_13850</name>
</gene>
<evidence type="ECO:0000256" key="5">
    <source>
        <dbReference type="ARBA" id="ARBA00022683"/>
    </source>
</evidence>
<keyword evidence="9" id="KW-1185">Reference proteome</keyword>
<evidence type="ECO:0000313" key="9">
    <source>
        <dbReference type="Proteomes" id="UP000253314"/>
    </source>
</evidence>
<dbReference type="InterPro" id="IPR001127">
    <property type="entry name" value="PTS_EIIA_1_perm"/>
</dbReference>
<dbReference type="OrthoDB" id="92465at2"/>
<dbReference type="RefSeq" id="WP_113806664.1">
    <property type="nucleotide sequence ID" value="NZ_QOCW01000014.1"/>
</dbReference>
<keyword evidence="4" id="KW-0808">Transferase</keyword>
<evidence type="ECO:0000259" key="7">
    <source>
        <dbReference type="PROSITE" id="PS51093"/>
    </source>
</evidence>
<evidence type="ECO:0000256" key="1">
    <source>
        <dbReference type="ARBA" id="ARBA00004496"/>
    </source>
</evidence>
<proteinExistence type="predicted"/>
<dbReference type="InterPro" id="IPR011055">
    <property type="entry name" value="Dup_hybrid_motif"/>
</dbReference>
<dbReference type="Proteomes" id="UP000253314">
    <property type="component" value="Unassembled WGS sequence"/>
</dbReference>
<comment type="subcellular location">
    <subcellularLocation>
        <location evidence="1">Cytoplasm</location>
    </subcellularLocation>
</comment>
<accession>A0A366XTM1</accession>
<evidence type="ECO:0000256" key="6">
    <source>
        <dbReference type="ARBA" id="ARBA00022777"/>
    </source>
</evidence>
<dbReference type="NCBIfam" id="TIGR00830">
    <property type="entry name" value="PTBA"/>
    <property type="match status" value="1"/>
</dbReference>
<keyword evidence="2" id="KW-0813">Transport</keyword>
<dbReference type="PANTHER" id="PTHR45008">
    <property type="entry name" value="PTS SYSTEM GLUCOSE-SPECIFIC EIIA COMPONENT"/>
    <property type="match status" value="1"/>
</dbReference>
<dbReference type="Pfam" id="PF00358">
    <property type="entry name" value="PTS_EIIA_1"/>
    <property type="match status" value="1"/>
</dbReference>
<dbReference type="InterPro" id="IPR050890">
    <property type="entry name" value="PTS_EIIA_component"/>
</dbReference>
<evidence type="ECO:0000256" key="2">
    <source>
        <dbReference type="ARBA" id="ARBA00022448"/>
    </source>
</evidence>
<evidence type="ECO:0000313" key="8">
    <source>
        <dbReference type="EMBL" id="RBW69016.1"/>
    </source>
</evidence>
<dbReference type="SUPFAM" id="SSF51261">
    <property type="entry name" value="Duplicated hybrid motif"/>
    <property type="match status" value="1"/>
</dbReference>